<dbReference type="PANTHER" id="PTHR31912:SF34">
    <property type="entry name" value="NOTOCHORD-RELATED PROTEIN"/>
    <property type="match status" value="1"/>
</dbReference>
<organism evidence="1 2">
    <name type="scientific">Leptotrombidium deliense</name>
    <dbReference type="NCBI Taxonomy" id="299467"/>
    <lineage>
        <taxon>Eukaryota</taxon>
        <taxon>Metazoa</taxon>
        <taxon>Ecdysozoa</taxon>
        <taxon>Arthropoda</taxon>
        <taxon>Chelicerata</taxon>
        <taxon>Arachnida</taxon>
        <taxon>Acari</taxon>
        <taxon>Acariformes</taxon>
        <taxon>Trombidiformes</taxon>
        <taxon>Prostigmata</taxon>
        <taxon>Anystina</taxon>
        <taxon>Parasitengona</taxon>
        <taxon>Trombiculoidea</taxon>
        <taxon>Trombiculidae</taxon>
        <taxon>Leptotrombidium</taxon>
    </lineage>
</organism>
<evidence type="ECO:0000313" key="1">
    <source>
        <dbReference type="EMBL" id="RWS21054.1"/>
    </source>
</evidence>
<dbReference type="OrthoDB" id="10056610at2759"/>
<proteinExistence type="predicted"/>
<gene>
    <name evidence="1" type="ORF">B4U80_10428</name>
</gene>
<dbReference type="PANTHER" id="PTHR31912">
    <property type="entry name" value="IP13529P"/>
    <property type="match status" value="1"/>
</dbReference>
<dbReference type="AlphaFoldDB" id="A0A443S0N1"/>
<name>A0A443S0N1_9ACAR</name>
<evidence type="ECO:0000313" key="2">
    <source>
        <dbReference type="Proteomes" id="UP000288716"/>
    </source>
</evidence>
<accession>A0A443S0N1</accession>
<dbReference type="Proteomes" id="UP000288716">
    <property type="component" value="Unassembled WGS sequence"/>
</dbReference>
<dbReference type="VEuPathDB" id="VectorBase:LDEU010986"/>
<sequence length="309" mass="36301">MANQSYSRVITHLIISSINIKLHYPLVTELNKALVNGMNIDVDGMEMNCNVKQKYVRGDNLGLHEIAGLPVNFNNGFICRWCYATYDEIQTLFDSNNFCQRTNHNWETLLPYFDISQSLPPDIMHDLYEGVIPKTLSSILPRILTERNYELFRVEYNKLKLKNGYLKLPESIHALLTTERKIWIKGKASKEYKIYLTLRSIDAIINSENSDVEARMKLKDLTTKLLRKITGTLQMSVYPKLHYLSHYPDLIETFGPLWKFSTLRFERKHLYFKQLAEKLKNSKNITMSLSERHLRLRMLSMLLYIRRSV</sequence>
<comment type="caution">
    <text evidence="1">The sequence shown here is derived from an EMBL/GenBank/DDBJ whole genome shotgun (WGS) entry which is preliminary data.</text>
</comment>
<reference evidence="1 2" key="1">
    <citation type="journal article" date="2018" name="Gigascience">
        <title>Genomes of trombidid mites reveal novel predicted allergens and laterally-transferred genes associated with secondary metabolism.</title>
        <authorList>
            <person name="Dong X."/>
            <person name="Chaisiri K."/>
            <person name="Xia D."/>
            <person name="Armstrong S.D."/>
            <person name="Fang Y."/>
            <person name="Donnelly M.J."/>
            <person name="Kadowaki T."/>
            <person name="McGarry J.W."/>
            <person name="Darby A.C."/>
            <person name="Makepeace B.L."/>
        </authorList>
    </citation>
    <scope>NUCLEOTIDE SEQUENCE [LARGE SCALE GENOMIC DNA]</scope>
    <source>
        <strain evidence="1">UoL-UT</strain>
    </source>
</reference>
<keyword evidence="2" id="KW-1185">Reference proteome</keyword>
<dbReference type="EMBL" id="NCKV01013903">
    <property type="protein sequence ID" value="RWS21054.1"/>
    <property type="molecule type" value="Genomic_DNA"/>
</dbReference>
<protein>
    <submittedName>
        <fullName evidence="1">Uncharacterized protein</fullName>
    </submittedName>
</protein>